<dbReference type="InterPro" id="IPR049445">
    <property type="entry name" value="TetR_SbtR-like_C"/>
</dbReference>
<dbReference type="EMBL" id="FWFG01000030">
    <property type="protein sequence ID" value="SLM89281.1"/>
    <property type="molecule type" value="Genomic_DNA"/>
</dbReference>
<keyword evidence="1" id="KW-0805">Transcription regulation</keyword>
<sequence length="219" mass="24606">MAENLRSDAAANRERLLRAARELYARSGPDVSLNEVARHAGVGVGTAYRRFANKQELMEALFVSAVDELEAYARAALDEPDAWRGIVGFLERSMELQFGDSGLNTIMSHPALADEQVAQARSRVAPLLQRLVERAREQGSVRADLEQSDIIFLQAGLAAIRNLTRSVEPDLYRRYLTVFLDGIRADPARTPLPVRALDSARTHAAMTQERQRPRERRRR</sequence>
<organism evidence="7 8">
    <name type="scientific">Brachybacterium nesterenkovii</name>
    <dbReference type="NCBI Taxonomy" id="47847"/>
    <lineage>
        <taxon>Bacteria</taxon>
        <taxon>Bacillati</taxon>
        <taxon>Actinomycetota</taxon>
        <taxon>Actinomycetes</taxon>
        <taxon>Micrococcales</taxon>
        <taxon>Dermabacteraceae</taxon>
        <taxon>Brachybacterium</taxon>
    </lineage>
</organism>
<keyword evidence="8" id="KW-1185">Reference proteome</keyword>
<dbReference type="InterPro" id="IPR001647">
    <property type="entry name" value="HTH_TetR"/>
</dbReference>
<name>A0A1X6WV53_9MICO</name>
<dbReference type="InterPro" id="IPR036271">
    <property type="entry name" value="Tet_transcr_reg_TetR-rel_C_sf"/>
</dbReference>
<dbReference type="PRINTS" id="PR00455">
    <property type="entry name" value="HTHTETR"/>
</dbReference>
<keyword evidence="3" id="KW-0804">Transcription</keyword>
<feature type="domain" description="HTH tetR-type" evidence="6">
    <location>
        <begin position="10"/>
        <end position="69"/>
    </location>
</feature>
<evidence type="ECO:0000256" key="1">
    <source>
        <dbReference type="ARBA" id="ARBA00023015"/>
    </source>
</evidence>
<dbReference type="Gene3D" id="1.10.357.10">
    <property type="entry name" value="Tetracycline Repressor, domain 2"/>
    <property type="match status" value="1"/>
</dbReference>
<evidence type="ECO:0000259" key="6">
    <source>
        <dbReference type="PROSITE" id="PS50977"/>
    </source>
</evidence>
<dbReference type="PROSITE" id="PS01081">
    <property type="entry name" value="HTH_TETR_1"/>
    <property type="match status" value="1"/>
</dbReference>
<dbReference type="InterPro" id="IPR050109">
    <property type="entry name" value="HTH-type_TetR-like_transc_reg"/>
</dbReference>
<dbReference type="GO" id="GO:0003700">
    <property type="term" value="F:DNA-binding transcription factor activity"/>
    <property type="evidence" value="ECO:0007669"/>
    <property type="project" value="TreeGrafter"/>
</dbReference>
<protein>
    <submittedName>
        <fullName evidence="7">Transcriptional regulator, TetR family</fullName>
    </submittedName>
</protein>
<dbReference type="SUPFAM" id="SSF46689">
    <property type="entry name" value="Homeodomain-like"/>
    <property type="match status" value="1"/>
</dbReference>
<evidence type="ECO:0000256" key="4">
    <source>
        <dbReference type="PROSITE-ProRule" id="PRU00335"/>
    </source>
</evidence>
<dbReference type="OrthoDB" id="5242390at2"/>
<dbReference type="InterPro" id="IPR023772">
    <property type="entry name" value="DNA-bd_HTH_TetR-type_CS"/>
</dbReference>
<dbReference type="Pfam" id="PF00440">
    <property type="entry name" value="TetR_N"/>
    <property type="match status" value="1"/>
</dbReference>
<evidence type="ECO:0000256" key="3">
    <source>
        <dbReference type="ARBA" id="ARBA00023163"/>
    </source>
</evidence>
<dbReference type="Pfam" id="PF21597">
    <property type="entry name" value="TetR_C_43"/>
    <property type="match status" value="1"/>
</dbReference>
<dbReference type="PANTHER" id="PTHR30055">
    <property type="entry name" value="HTH-TYPE TRANSCRIPTIONAL REGULATOR RUTR"/>
    <property type="match status" value="1"/>
</dbReference>
<evidence type="ECO:0000256" key="2">
    <source>
        <dbReference type="ARBA" id="ARBA00023125"/>
    </source>
</evidence>
<dbReference type="AlphaFoldDB" id="A0A1X6WV53"/>
<feature type="DNA-binding region" description="H-T-H motif" evidence="4">
    <location>
        <begin position="32"/>
        <end position="51"/>
    </location>
</feature>
<dbReference type="PROSITE" id="PS50977">
    <property type="entry name" value="HTH_TETR_2"/>
    <property type="match status" value="1"/>
</dbReference>
<dbReference type="Proteomes" id="UP000195981">
    <property type="component" value="Unassembled WGS sequence"/>
</dbReference>
<dbReference type="SUPFAM" id="SSF48498">
    <property type="entry name" value="Tetracyclin repressor-like, C-terminal domain"/>
    <property type="match status" value="1"/>
</dbReference>
<proteinExistence type="predicted"/>
<evidence type="ECO:0000313" key="7">
    <source>
        <dbReference type="EMBL" id="SLM89281.1"/>
    </source>
</evidence>
<evidence type="ECO:0000256" key="5">
    <source>
        <dbReference type="SAM" id="MobiDB-lite"/>
    </source>
</evidence>
<dbReference type="RefSeq" id="WP_087102627.1">
    <property type="nucleotide sequence ID" value="NZ_FWFG01000030.1"/>
</dbReference>
<accession>A0A1X6WV53</accession>
<feature type="region of interest" description="Disordered" evidence="5">
    <location>
        <begin position="200"/>
        <end position="219"/>
    </location>
</feature>
<gene>
    <name evidence="7" type="ORF">FM110_03270</name>
</gene>
<keyword evidence="2 4" id="KW-0238">DNA-binding</keyword>
<reference evidence="7 8" key="1">
    <citation type="submission" date="2017-02" db="EMBL/GenBank/DDBJ databases">
        <authorList>
            <person name="Peterson S.W."/>
        </authorList>
    </citation>
    <scope>NUCLEOTIDE SEQUENCE [LARGE SCALE GENOMIC DNA]</scope>
    <source>
        <strain evidence="7 8">CIP104813</strain>
    </source>
</reference>
<evidence type="ECO:0000313" key="8">
    <source>
        <dbReference type="Proteomes" id="UP000195981"/>
    </source>
</evidence>
<dbReference type="GO" id="GO:0000976">
    <property type="term" value="F:transcription cis-regulatory region binding"/>
    <property type="evidence" value="ECO:0007669"/>
    <property type="project" value="TreeGrafter"/>
</dbReference>
<dbReference type="PANTHER" id="PTHR30055:SF234">
    <property type="entry name" value="HTH-TYPE TRANSCRIPTIONAL REGULATOR BETI"/>
    <property type="match status" value="1"/>
</dbReference>
<dbReference type="InterPro" id="IPR009057">
    <property type="entry name" value="Homeodomain-like_sf"/>
</dbReference>